<dbReference type="PANTHER" id="PTHR45339">
    <property type="entry name" value="HYBRID SIGNAL TRANSDUCTION HISTIDINE KINASE J"/>
    <property type="match status" value="1"/>
</dbReference>
<dbReference type="Gene3D" id="1.20.120.160">
    <property type="entry name" value="HPT domain"/>
    <property type="match status" value="1"/>
</dbReference>
<evidence type="ECO:0000256" key="12">
    <source>
        <dbReference type="ARBA" id="ARBA00023012"/>
    </source>
</evidence>
<reference evidence="25" key="1">
    <citation type="submission" date="2021-03" db="EMBL/GenBank/DDBJ databases">
        <title>Acanthopleuribacteraceae sp. M133.</title>
        <authorList>
            <person name="Wang G."/>
        </authorList>
    </citation>
    <scope>NUCLEOTIDE SEQUENCE</scope>
    <source>
        <strain evidence="25">M133</strain>
    </source>
</reference>
<evidence type="ECO:0000259" key="23">
    <source>
        <dbReference type="PROSITE" id="PS50885"/>
    </source>
</evidence>
<dbReference type="SMART" id="SM00304">
    <property type="entry name" value="HAMP"/>
    <property type="match status" value="1"/>
</dbReference>
<comment type="catalytic activity">
    <reaction evidence="1">
        <text>ATP + protein L-histidine = ADP + protein N-phospho-L-histidine.</text>
        <dbReference type="EC" id="2.7.13.3"/>
    </reaction>
</comment>
<dbReference type="EMBL" id="CP071793">
    <property type="protein sequence ID" value="QTD50246.1"/>
    <property type="molecule type" value="Genomic_DNA"/>
</dbReference>
<dbReference type="GO" id="GO:0005886">
    <property type="term" value="C:plasma membrane"/>
    <property type="evidence" value="ECO:0007669"/>
    <property type="project" value="UniProtKB-SubCell"/>
</dbReference>
<evidence type="ECO:0000256" key="19">
    <source>
        <dbReference type="SAM" id="MobiDB-lite"/>
    </source>
</evidence>
<evidence type="ECO:0000256" key="11">
    <source>
        <dbReference type="ARBA" id="ARBA00022989"/>
    </source>
</evidence>
<evidence type="ECO:0000256" key="6">
    <source>
        <dbReference type="ARBA" id="ARBA00022679"/>
    </source>
</evidence>
<dbReference type="InterPro" id="IPR033417">
    <property type="entry name" value="CHASE8"/>
</dbReference>
<dbReference type="RefSeq" id="WP_237379875.1">
    <property type="nucleotide sequence ID" value="NZ_CP071793.1"/>
</dbReference>
<evidence type="ECO:0000259" key="21">
    <source>
        <dbReference type="PROSITE" id="PS50109"/>
    </source>
</evidence>
<evidence type="ECO:0000313" key="26">
    <source>
        <dbReference type="Proteomes" id="UP000663929"/>
    </source>
</evidence>
<keyword evidence="5 17" id="KW-0597">Phosphoprotein</keyword>
<keyword evidence="7 20" id="KW-0812">Transmembrane</keyword>
<evidence type="ECO:0000259" key="24">
    <source>
        <dbReference type="PROSITE" id="PS50894"/>
    </source>
</evidence>
<evidence type="ECO:0000256" key="13">
    <source>
        <dbReference type="ARBA" id="ARBA00023136"/>
    </source>
</evidence>
<feature type="coiled-coil region" evidence="18">
    <location>
        <begin position="230"/>
        <end position="289"/>
    </location>
</feature>
<name>A0A8A4TJY9_SULCO</name>
<dbReference type="Pfam" id="PF17152">
    <property type="entry name" value="CHASE8"/>
    <property type="match status" value="1"/>
</dbReference>
<dbReference type="Gene3D" id="1.10.287.130">
    <property type="match status" value="1"/>
</dbReference>
<dbReference type="InterPro" id="IPR003594">
    <property type="entry name" value="HATPase_dom"/>
</dbReference>
<dbReference type="InterPro" id="IPR008207">
    <property type="entry name" value="Sig_transdc_His_kin_Hpt_dom"/>
</dbReference>
<protein>
    <recommendedName>
        <fullName evidence="15">Sensory/regulatory protein RpfC</fullName>
        <ecNumber evidence="3">2.7.13.3</ecNumber>
    </recommendedName>
</protein>
<evidence type="ECO:0000256" key="5">
    <source>
        <dbReference type="ARBA" id="ARBA00022553"/>
    </source>
</evidence>
<keyword evidence="6" id="KW-0808">Transferase</keyword>
<feature type="domain" description="HAMP" evidence="23">
    <location>
        <begin position="188"/>
        <end position="242"/>
    </location>
</feature>
<dbReference type="PANTHER" id="PTHR45339:SF1">
    <property type="entry name" value="HYBRID SIGNAL TRANSDUCTION HISTIDINE KINASE J"/>
    <property type="match status" value="1"/>
</dbReference>
<dbReference type="KEGG" id="scor:J3U87_32070"/>
<comment type="subcellular location">
    <subcellularLocation>
        <location evidence="2">Cell membrane</location>
        <topology evidence="2">Multi-pass membrane protein</topology>
    </subcellularLocation>
</comment>
<dbReference type="FunFam" id="1.10.287.130:FF:000002">
    <property type="entry name" value="Two-component osmosensing histidine kinase"/>
    <property type="match status" value="1"/>
</dbReference>
<dbReference type="InterPro" id="IPR011006">
    <property type="entry name" value="CheY-like_superfamily"/>
</dbReference>
<evidence type="ECO:0000256" key="17">
    <source>
        <dbReference type="PROSITE-ProRule" id="PRU00169"/>
    </source>
</evidence>
<feature type="region of interest" description="Disordered" evidence="19">
    <location>
        <begin position="963"/>
        <end position="982"/>
    </location>
</feature>
<evidence type="ECO:0000313" key="25">
    <source>
        <dbReference type="EMBL" id="QTD50246.1"/>
    </source>
</evidence>
<dbReference type="CDD" id="cd00082">
    <property type="entry name" value="HisKA"/>
    <property type="match status" value="1"/>
</dbReference>
<gene>
    <name evidence="25" type="ORF">J3U87_32070</name>
</gene>
<dbReference type="EC" id="2.7.13.3" evidence="3"/>
<evidence type="ECO:0000259" key="22">
    <source>
        <dbReference type="PROSITE" id="PS50110"/>
    </source>
</evidence>
<feature type="domain" description="Histidine kinase" evidence="21">
    <location>
        <begin position="289"/>
        <end position="520"/>
    </location>
</feature>
<dbReference type="InterPro" id="IPR001789">
    <property type="entry name" value="Sig_transdc_resp-reg_receiver"/>
</dbReference>
<evidence type="ECO:0000256" key="15">
    <source>
        <dbReference type="ARBA" id="ARBA00068150"/>
    </source>
</evidence>
<sequence length="1056" mass="116749">MSKKGRIPFAKLTIKAKLILLVVTINMVVLGLACSSFLVIELMTFRSKLVQDLSILAEITAANSQAAVYFRDDEAAKETLGSLRANRSVVLGRIYTPDGRVFADYRRPDGPSFEPPAVPRDHEGISLGSGLIHIFQPIVLDGQHIGTCYICTDLRELHQSLRNFGLAAALVALVSMLLASLLASRFQMLISGPILHLLDTSVKVAHDDTGYTIRAKKYGHDEIGRLTEGFNAMLDEIQRREAELEKHQDRLEEEVASRTAELVKLNHELQTAKEKAEEANRAKGDFLANTSHEIRTPMNAIMGMTELALRTKLTAQQRDYLKKVKTSSQALLEILNDILDFSKMEAGKLSLEKVPFNLDNVMENLVNMMNVKANEKGLELLFFMAPDVPLNLVGDPLRLGQVLTNLTSNAIKFTQNGDIVIMIGRDARTYLESDANQVEQDRVVLRFTVIDSGIGISQEHQQRLFQAFSQADSSTTRQYGGTGLGLAISKQLVEMMHGQISVESELGQGSRFSFSAVFDRTQEEPEVHVQAPPDLRGLRVLVVDDHPMAREIISKTLNHFSFEVKAVGSGSEAIANFESGSDMSPFDLVIMDWHMPGMDGVETIRKIKSMTRTCEGPAILMVTAYGRESVVNQAQEVGIEGFLVKPVRPSLLLDSIMSIFLKKPLKEEINTGPPQRTMAPARLIGARVLLVEDNLTNQQVATEFLEAAGLIVIIAENGRKAVNAIIEKRSGYDLVLMDIQMPELDGYQATRLIREWEAERDEELPPIPIIAMTAHTMAGDREKCLAAGMNDHTPKPIDPDVLVATLDRWLARKHAMPILVERGEGTANTDITGSAKRRRDQASIRLPENLPGMDLEEGLRRVAGNRRLLRDLLVSFGTDFSQTLRQIRAYSEAGDGTAGQRLTHGLKGVVGNLGGADLFEEVVALERAFKDEDPESVAGLLEVLDGRAAAFRDILEPFEALRDEEADGSTPSAEDAPQEPLEPEPLLGLMAELIEVRSLDVDDCLEQMKRAAWAPWVEEPLAELEECLGQFDFEGAQPLVDELARQLGVQVRGRRD</sequence>
<comment type="subunit">
    <text evidence="14">At low DSF concentrations, interacts with RpfF.</text>
</comment>
<dbReference type="Pfam" id="PF02518">
    <property type="entry name" value="HATPase_c"/>
    <property type="match status" value="1"/>
</dbReference>
<feature type="transmembrane region" description="Helical" evidence="20">
    <location>
        <begin position="18"/>
        <end position="40"/>
    </location>
</feature>
<dbReference type="Pfam" id="PF00072">
    <property type="entry name" value="Response_reg"/>
    <property type="match status" value="2"/>
</dbReference>
<dbReference type="Pfam" id="PF00672">
    <property type="entry name" value="HAMP"/>
    <property type="match status" value="1"/>
</dbReference>
<dbReference type="PROSITE" id="PS50894">
    <property type="entry name" value="HPT"/>
    <property type="match status" value="1"/>
</dbReference>
<keyword evidence="18" id="KW-0175">Coiled coil</keyword>
<keyword evidence="13 20" id="KW-0472">Membrane</keyword>
<dbReference type="PROSITE" id="PS50109">
    <property type="entry name" value="HIS_KIN"/>
    <property type="match status" value="1"/>
</dbReference>
<evidence type="ECO:0000256" key="4">
    <source>
        <dbReference type="ARBA" id="ARBA00022475"/>
    </source>
</evidence>
<evidence type="ECO:0000256" key="10">
    <source>
        <dbReference type="ARBA" id="ARBA00022840"/>
    </source>
</evidence>
<evidence type="ECO:0000256" key="18">
    <source>
        <dbReference type="SAM" id="Coils"/>
    </source>
</evidence>
<dbReference type="SUPFAM" id="SSF158472">
    <property type="entry name" value="HAMP domain-like"/>
    <property type="match status" value="1"/>
</dbReference>
<feature type="domain" description="Response regulatory" evidence="22">
    <location>
        <begin position="539"/>
        <end position="660"/>
    </location>
</feature>
<evidence type="ECO:0000256" key="8">
    <source>
        <dbReference type="ARBA" id="ARBA00022741"/>
    </source>
</evidence>
<evidence type="ECO:0000256" key="16">
    <source>
        <dbReference type="PROSITE-ProRule" id="PRU00110"/>
    </source>
</evidence>
<dbReference type="GO" id="GO:0005524">
    <property type="term" value="F:ATP binding"/>
    <property type="evidence" value="ECO:0007669"/>
    <property type="project" value="UniProtKB-KW"/>
</dbReference>
<dbReference type="CDD" id="cd17546">
    <property type="entry name" value="REC_hyHK_CKI1_RcsC-like"/>
    <property type="match status" value="2"/>
</dbReference>
<dbReference type="Pfam" id="PF00512">
    <property type="entry name" value="HisKA"/>
    <property type="match status" value="1"/>
</dbReference>
<dbReference type="PROSITE" id="PS51257">
    <property type="entry name" value="PROKAR_LIPOPROTEIN"/>
    <property type="match status" value="1"/>
</dbReference>
<evidence type="ECO:0000256" key="2">
    <source>
        <dbReference type="ARBA" id="ARBA00004651"/>
    </source>
</evidence>
<keyword evidence="10" id="KW-0067">ATP-binding</keyword>
<dbReference type="SUPFAM" id="SSF55874">
    <property type="entry name" value="ATPase domain of HSP90 chaperone/DNA topoisomerase II/histidine kinase"/>
    <property type="match status" value="1"/>
</dbReference>
<evidence type="ECO:0000256" key="1">
    <source>
        <dbReference type="ARBA" id="ARBA00000085"/>
    </source>
</evidence>
<keyword evidence="8" id="KW-0547">Nucleotide-binding</keyword>
<dbReference type="SMART" id="SM00448">
    <property type="entry name" value="REC"/>
    <property type="match status" value="2"/>
</dbReference>
<keyword evidence="11 20" id="KW-1133">Transmembrane helix</keyword>
<dbReference type="AlphaFoldDB" id="A0A8A4TJY9"/>
<dbReference type="SUPFAM" id="SSF47384">
    <property type="entry name" value="Homodimeric domain of signal transducing histidine kinase"/>
    <property type="match status" value="1"/>
</dbReference>
<dbReference type="InterPro" id="IPR003661">
    <property type="entry name" value="HisK_dim/P_dom"/>
</dbReference>
<dbReference type="InterPro" id="IPR036097">
    <property type="entry name" value="HisK_dim/P_sf"/>
</dbReference>
<keyword evidence="9" id="KW-0418">Kinase</keyword>
<keyword evidence="26" id="KW-1185">Reference proteome</keyword>
<dbReference type="Gene3D" id="3.40.50.2300">
    <property type="match status" value="2"/>
</dbReference>
<dbReference type="SMART" id="SM00387">
    <property type="entry name" value="HATPase_c"/>
    <property type="match status" value="1"/>
</dbReference>
<evidence type="ECO:0000256" key="7">
    <source>
        <dbReference type="ARBA" id="ARBA00022692"/>
    </source>
</evidence>
<dbReference type="Proteomes" id="UP000663929">
    <property type="component" value="Chromosome"/>
</dbReference>
<keyword evidence="4" id="KW-1003">Cell membrane</keyword>
<dbReference type="InterPro" id="IPR003660">
    <property type="entry name" value="HAMP_dom"/>
</dbReference>
<dbReference type="InterPro" id="IPR004358">
    <property type="entry name" value="Sig_transdc_His_kin-like_C"/>
</dbReference>
<dbReference type="Gene3D" id="6.10.340.10">
    <property type="match status" value="1"/>
</dbReference>
<dbReference type="CDD" id="cd06225">
    <property type="entry name" value="HAMP"/>
    <property type="match status" value="1"/>
</dbReference>
<feature type="modified residue" description="4-aspartylphosphate" evidence="17">
    <location>
        <position position="592"/>
    </location>
</feature>
<accession>A0A8A4TJY9</accession>
<feature type="modified residue" description="Phosphohistidine" evidence="16">
    <location>
        <position position="904"/>
    </location>
</feature>
<dbReference type="SMART" id="SM00388">
    <property type="entry name" value="HisKA"/>
    <property type="match status" value="1"/>
</dbReference>
<dbReference type="SUPFAM" id="SSF52172">
    <property type="entry name" value="CheY-like"/>
    <property type="match status" value="2"/>
</dbReference>
<organism evidence="25 26">
    <name type="scientific">Sulfidibacter corallicola</name>
    <dbReference type="NCBI Taxonomy" id="2818388"/>
    <lineage>
        <taxon>Bacteria</taxon>
        <taxon>Pseudomonadati</taxon>
        <taxon>Acidobacteriota</taxon>
        <taxon>Holophagae</taxon>
        <taxon>Acanthopleuribacterales</taxon>
        <taxon>Acanthopleuribacteraceae</taxon>
        <taxon>Sulfidibacter</taxon>
    </lineage>
</organism>
<feature type="modified residue" description="4-aspartylphosphate" evidence="17">
    <location>
        <position position="738"/>
    </location>
</feature>
<proteinExistence type="predicted"/>
<dbReference type="InterPro" id="IPR005467">
    <property type="entry name" value="His_kinase_dom"/>
</dbReference>
<dbReference type="CDD" id="cd16922">
    <property type="entry name" value="HATPase_EvgS-ArcB-TorS-like"/>
    <property type="match status" value="1"/>
</dbReference>
<feature type="domain" description="Response regulatory" evidence="22">
    <location>
        <begin position="687"/>
        <end position="810"/>
    </location>
</feature>
<dbReference type="InterPro" id="IPR036641">
    <property type="entry name" value="HPT_dom_sf"/>
</dbReference>
<dbReference type="FunFam" id="3.30.565.10:FF:000010">
    <property type="entry name" value="Sensor histidine kinase RcsC"/>
    <property type="match status" value="1"/>
</dbReference>
<dbReference type="PRINTS" id="PR00344">
    <property type="entry name" value="BCTRLSENSOR"/>
</dbReference>
<feature type="domain" description="HPt" evidence="24">
    <location>
        <begin position="865"/>
        <end position="958"/>
    </location>
</feature>
<evidence type="ECO:0000256" key="9">
    <source>
        <dbReference type="ARBA" id="ARBA00022777"/>
    </source>
</evidence>
<dbReference type="SUPFAM" id="SSF47226">
    <property type="entry name" value="Histidine-containing phosphotransfer domain, HPT domain"/>
    <property type="match status" value="1"/>
</dbReference>
<feature type="transmembrane region" description="Helical" evidence="20">
    <location>
        <begin position="164"/>
        <end position="183"/>
    </location>
</feature>
<feature type="compositionally biased region" description="Low complexity" evidence="19">
    <location>
        <begin position="973"/>
        <end position="982"/>
    </location>
</feature>
<dbReference type="PROSITE" id="PS50110">
    <property type="entry name" value="RESPONSE_REGULATORY"/>
    <property type="match status" value="2"/>
</dbReference>
<dbReference type="PROSITE" id="PS50885">
    <property type="entry name" value="HAMP"/>
    <property type="match status" value="1"/>
</dbReference>
<dbReference type="InterPro" id="IPR036890">
    <property type="entry name" value="HATPase_C_sf"/>
</dbReference>
<dbReference type="Gene3D" id="3.30.565.10">
    <property type="entry name" value="Histidine kinase-like ATPase, C-terminal domain"/>
    <property type="match status" value="1"/>
</dbReference>
<evidence type="ECO:0000256" key="20">
    <source>
        <dbReference type="SAM" id="Phobius"/>
    </source>
</evidence>
<evidence type="ECO:0000256" key="14">
    <source>
        <dbReference type="ARBA" id="ARBA00064003"/>
    </source>
</evidence>
<dbReference type="GO" id="GO:0000155">
    <property type="term" value="F:phosphorelay sensor kinase activity"/>
    <property type="evidence" value="ECO:0007669"/>
    <property type="project" value="InterPro"/>
</dbReference>
<keyword evidence="12" id="KW-0902">Two-component regulatory system</keyword>
<evidence type="ECO:0000256" key="3">
    <source>
        <dbReference type="ARBA" id="ARBA00012438"/>
    </source>
</evidence>